<dbReference type="Gene3D" id="3.40.309.10">
    <property type="entry name" value="Aldehyde Dehydrogenase, Chain A, domain 2"/>
    <property type="match status" value="1"/>
</dbReference>
<name>A0ABW3FH99_9HYPH</name>
<dbReference type="SUPFAM" id="SSF53720">
    <property type="entry name" value="ALDH-like"/>
    <property type="match status" value="1"/>
</dbReference>
<dbReference type="Gene3D" id="3.40.605.10">
    <property type="entry name" value="Aldehyde Dehydrogenase, Chain A, domain 1"/>
    <property type="match status" value="1"/>
</dbReference>
<gene>
    <name evidence="6" type="ORF">ACFQ14_11260</name>
</gene>
<evidence type="ECO:0000259" key="5">
    <source>
        <dbReference type="Pfam" id="PF00171"/>
    </source>
</evidence>
<comment type="catalytic activity">
    <reaction evidence="4">
        <text>an aldehyde + NAD(+) + H2O = a carboxylate + NADH + 2 H(+)</text>
        <dbReference type="Rhea" id="RHEA:16185"/>
        <dbReference type="ChEBI" id="CHEBI:15377"/>
        <dbReference type="ChEBI" id="CHEBI:15378"/>
        <dbReference type="ChEBI" id="CHEBI:17478"/>
        <dbReference type="ChEBI" id="CHEBI:29067"/>
        <dbReference type="ChEBI" id="CHEBI:57540"/>
        <dbReference type="ChEBI" id="CHEBI:57945"/>
        <dbReference type="EC" id="1.2.1.3"/>
    </reaction>
</comment>
<dbReference type="PANTHER" id="PTHR42804:SF1">
    <property type="entry name" value="ALDEHYDE DEHYDROGENASE-RELATED"/>
    <property type="match status" value="1"/>
</dbReference>
<dbReference type="CDD" id="cd07138">
    <property type="entry name" value="ALDH_CddD_SSP0762"/>
    <property type="match status" value="1"/>
</dbReference>
<comment type="similarity">
    <text evidence="1">Belongs to the aldehyde dehydrogenase family.</text>
</comment>
<organism evidence="6 7">
    <name type="scientific">Pseudahrensia aquimaris</name>
    <dbReference type="NCBI Taxonomy" id="744461"/>
    <lineage>
        <taxon>Bacteria</taxon>
        <taxon>Pseudomonadati</taxon>
        <taxon>Pseudomonadota</taxon>
        <taxon>Alphaproteobacteria</taxon>
        <taxon>Hyphomicrobiales</taxon>
        <taxon>Ahrensiaceae</taxon>
        <taxon>Pseudahrensia</taxon>
    </lineage>
</organism>
<sequence length="484" mass="52748">MNNAKQFYINGQWVDPIDGTDLDVINPSTEEVVDTISLGGTADSEAAIAAAKTAFKTWAWSTKKERLDLMRSILDIYNKRADEMGETISKEMGAPVDMSKTSQSGTGSYHIQGFIDTLEEFEFERPLREDAPRDKILYEPIGVCGLITPWNWPMNQIALKVMPALATGCTMILKPSELSPLSGMLFADILHEAGVPKGVFNLVNGDGPGVGTTLSGHKDVDMVSFTGSTRAGRLITKNAAETVKRVSLELGGKGANIVFADAPEKAVQQGVMRCFNNTGQSCNAPTRMLVERSRYDEAVEQAKAQAEKTAVDLASREGRHIGPLVSQMQYDKVQALIEAGIKEDKATLVAGGLGRPDGMNRGYFVRPTIFADCHNDMKIMREEIFGPVLAMMPFDTEEEAIEIANDTDYGLTNYIQTEDGEKANRVARRMRTGMVDMNGMGRSARSPFGGYKQSGNGREGGVWGMDEFLEVKAVGGWFPDAPNG</sequence>
<keyword evidence="7" id="KW-1185">Reference proteome</keyword>
<evidence type="ECO:0000313" key="7">
    <source>
        <dbReference type="Proteomes" id="UP001597101"/>
    </source>
</evidence>
<dbReference type="EC" id="1.2.1.3" evidence="3"/>
<evidence type="ECO:0000256" key="3">
    <source>
        <dbReference type="ARBA" id="ARBA00024226"/>
    </source>
</evidence>
<evidence type="ECO:0000256" key="2">
    <source>
        <dbReference type="ARBA" id="ARBA00023002"/>
    </source>
</evidence>
<proteinExistence type="inferred from homology"/>
<dbReference type="EMBL" id="JBHTJV010000009">
    <property type="protein sequence ID" value="MFD0916987.1"/>
    <property type="molecule type" value="Genomic_DNA"/>
</dbReference>
<dbReference type="InterPro" id="IPR016160">
    <property type="entry name" value="Ald_DH_CS_CYS"/>
</dbReference>
<evidence type="ECO:0000313" key="6">
    <source>
        <dbReference type="EMBL" id="MFD0916987.1"/>
    </source>
</evidence>
<accession>A0ABW3FH99</accession>
<evidence type="ECO:0000256" key="1">
    <source>
        <dbReference type="ARBA" id="ARBA00009986"/>
    </source>
</evidence>
<dbReference type="Pfam" id="PF00171">
    <property type="entry name" value="Aldedh"/>
    <property type="match status" value="1"/>
</dbReference>
<dbReference type="InterPro" id="IPR016161">
    <property type="entry name" value="Ald_DH/histidinol_DH"/>
</dbReference>
<dbReference type="InterPro" id="IPR016162">
    <property type="entry name" value="Ald_DH_N"/>
</dbReference>
<dbReference type="PANTHER" id="PTHR42804">
    <property type="entry name" value="ALDEHYDE DEHYDROGENASE"/>
    <property type="match status" value="1"/>
</dbReference>
<feature type="domain" description="Aldehyde dehydrogenase" evidence="5">
    <location>
        <begin position="13"/>
        <end position="474"/>
    </location>
</feature>
<dbReference type="RefSeq" id="WP_377212827.1">
    <property type="nucleotide sequence ID" value="NZ_JBHTJV010000009.1"/>
</dbReference>
<comment type="caution">
    <text evidence="6">The sequence shown here is derived from an EMBL/GenBank/DDBJ whole genome shotgun (WGS) entry which is preliminary data.</text>
</comment>
<keyword evidence="2" id="KW-0560">Oxidoreductase</keyword>
<dbReference type="InterPro" id="IPR016163">
    <property type="entry name" value="Ald_DH_C"/>
</dbReference>
<protein>
    <recommendedName>
        <fullName evidence="3">aldehyde dehydrogenase (NAD(+))</fullName>
        <ecNumber evidence="3">1.2.1.3</ecNumber>
    </recommendedName>
</protein>
<evidence type="ECO:0000256" key="4">
    <source>
        <dbReference type="ARBA" id="ARBA00049194"/>
    </source>
</evidence>
<reference evidence="7" key="1">
    <citation type="journal article" date="2019" name="Int. J. Syst. Evol. Microbiol.">
        <title>The Global Catalogue of Microorganisms (GCM) 10K type strain sequencing project: providing services to taxonomists for standard genome sequencing and annotation.</title>
        <authorList>
            <consortium name="The Broad Institute Genomics Platform"/>
            <consortium name="The Broad Institute Genome Sequencing Center for Infectious Disease"/>
            <person name="Wu L."/>
            <person name="Ma J."/>
        </authorList>
    </citation>
    <scope>NUCLEOTIDE SEQUENCE [LARGE SCALE GENOMIC DNA]</scope>
    <source>
        <strain evidence="7">CCUG 60023</strain>
    </source>
</reference>
<dbReference type="InterPro" id="IPR015590">
    <property type="entry name" value="Aldehyde_DH_dom"/>
</dbReference>
<dbReference type="PROSITE" id="PS00070">
    <property type="entry name" value="ALDEHYDE_DEHYDR_CYS"/>
    <property type="match status" value="1"/>
</dbReference>
<dbReference type="Proteomes" id="UP001597101">
    <property type="component" value="Unassembled WGS sequence"/>
</dbReference>